<dbReference type="Proteomes" id="UP000694402">
    <property type="component" value="Unassembled WGS sequence"/>
</dbReference>
<evidence type="ECO:0008006" key="3">
    <source>
        <dbReference type="Google" id="ProtNLM"/>
    </source>
</evidence>
<reference evidence="1" key="1">
    <citation type="submission" date="2025-08" db="UniProtKB">
        <authorList>
            <consortium name="Ensembl"/>
        </authorList>
    </citation>
    <scope>IDENTIFICATION</scope>
</reference>
<name>A0A8C8CTY8_ONCTS</name>
<keyword evidence="2" id="KW-1185">Reference proteome</keyword>
<gene>
    <name evidence="1" type="primary">adhfe1</name>
</gene>
<reference evidence="1" key="2">
    <citation type="submission" date="2025-09" db="UniProtKB">
        <authorList>
            <consortium name="Ensembl"/>
        </authorList>
    </citation>
    <scope>IDENTIFICATION</scope>
</reference>
<dbReference type="Ensembl" id="ENSOTST00005015184.2">
    <property type="protein sequence ID" value="ENSOTSP00005013917.1"/>
    <property type="gene ID" value="ENSOTSG00005007018.2"/>
</dbReference>
<proteinExistence type="predicted"/>
<accession>A0A8C8CTY8</accession>
<dbReference type="GeneTree" id="ENSGT00390000003849"/>
<dbReference type="Gene3D" id="3.40.50.1970">
    <property type="match status" value="1"/>
</dbReference>
<sequence length="112" mass="12680">MAGRDRIVHLLRQLEKAACRCPAHSHTFHQASGHDCGRKTDYAFEMASSNIRYGEGVTREIGMDLQNMGARNVCLMTDNNLGLHCYDSVASFLEVYYLKKNLVSRLLRVTVM</sequence>
<evidence type="ECO:0000313" key="1">
    <source>
        <dbReference type="Ensembl" id="ENSOTSP00005013917.1"/>
    </source>
</evidence>
<protein>
    <recommendedName>
        <fullName evidence="3">Alcohol dehydrogenase iron-type/glycerol dehydrogenase GldA domain-containing protein</fullName>
    </recommendedName>
</protein>
<dbReference type="AlphaFoldDB" id="A0A8C8CTY8"/>
<evidence type="ECO:0000313" key="2">
    <source>
        <dbReference type="Proteomes" id="UP000694402"/>
    </source>
</evidence>
<organism evidence="1 2">
    <name type="scientific">Oncorhynchus tshawytscha</name>
    <name type="common">Chinook salmon</name>
    <name type="synonym">Salmo tshawytscha</name>
    <dbReference type="NCBI Taxonomy" id="74940"/>
    <lineage>
        <taxon>Eukaryota</taxon>
        <taxon>Metazoa</taxon>
        <taxon>Chordata</taxon>
        <taxon>Craniata</taxon>
        <taxon>Vertebrata</taxon>
        <taxon>Euteleostomi</taxon>
        <taxon>Actinopterygii</taxon>
        <taxon>Neopterygii</taxon>
        <taxon>Teleostei</taxon>
        <taxon>Protacanthopterygii</taxon>
        <taxon>Salmoniformes</taxon>
        <taxon>Salmonidae</taxon>
        <taxon>Salmoninae</taxon>
        <taxon>Oncorhynchus</taxon>
    </lineage>
</organism>